<dbReference type="PANTHER" id="PTHR36452:SF1">
    <property type="entry name" value="DUF2461 DOMAIN-CONTAINING PROTEIN"/>
    <property type="match status" value="1"/>
</dbReference>
<dbReference type="Proteomes" id="UP000634668">
    <property type="component" value="Unassembled WGS sequence"/>
</dbReference>
<proteinExistence type="predicted"/>
<dbReference type="PANTHER" id="PTHR36452">
    <property type="entry name" value="CHROMOSOME 12, WHOLE GENOME SHOTGUN SEQUENCE"/>
    <property type="match status" value="1"/>
</dbReference>
<organism evidence="1 2">
    <name type="scientific">Arenibacter certesii</name>
    <dbReference type="NCBI Taxonomy" id="228955"/>
    <lineage>
        <taxon>Bacteria</taxon>
        <taxon>Pseudomonadati</taxon>
        <taxon>Bacteroidota</taxon>
        <taxon>Flavobacteriia</taxon>
        <taxon>Flavobacteriales</taxon>
        <taxon>Flavobacteriaceae</taxon>
        <taxon>Arenibacter</taxon>
    </lineage>
</organism>
<dbReference type="InterPro" id="IPR015996">
    <property type="entry name" value="UCP028451"/>
</dbReference>
<comment type="caution">
    <text evidence="1">The sequence shown here is derived from an EMBL/GenBank/DDBJ whole genome shotgun (WGS) entry which is preliminary data.</text>
</comment>
<dbReference type="InterPro" id="IPR012808">
    <property type="entry name" value="CHP02453"/>
</dbReference>
<evidence type="ECO:0000313" key="1">
    <source>
        <dbReference type="EMBL" id="GGW25616.1"/>
    </source>
</evidence>
<name>A0A918MHB7_9FLAO</name>
<sequence length="228" mass="27138">MSRTQQELITKEVFQFLNSLKDNNTREWFSDHKLAFKTQETTVKNFFTQLKNKLKLHDDIERLKMFRIYRDVRFSKDKTPYKVHFAASFSRAGVHLRGGYYVQLKPGESFIAGGFWEPNKEDLLRIRKEFEMDASEIRSIINNKEFKEVWGEMQGDELKIAPMGFDKDHENIDLIKRKQFIFIRKMTDEEVLSHGFIDNINNSFQKIRPYFDYMSEVLSTNLNGESHV</sequence>
<reference evidence="1" key="2">
    <citation type="submission" date="2020-09" db="EMBL/GenBank/DDBJ databases">
        <authorList>
            <person name="Sun Q."/>
            <person name="Kim S."/>
        </authorList>
    </citation>
    <scope>NUCLEOTIDE SEQUENCE</scope>
    <source>
        <strain evidence="1">KCTC 12113</strain>
    </source>
</reference>
<dbReference type="NCBIfam" id="TIGR02453">
    <property type="entry name" value="TIGR02453 family protein"/>
    <property type="match status" value="1"/>
</dbReference>
<accession>A0A918MHB7</accession>
<gene>
    <name evidence="1" type="ORF">GCM10007383_07910</name>
</gene>
<dbReference type="Pfam" id="PF09365">
    <property type="entry name" value="DUF2461"/>
    <property type="match status" value="1"/>
</dbReference>
<keyword evidence="2" id="KW-1185">Reference proteome</keyword>
<dbReference type="EMBL" id="BMWP01000004">
    <property type="protein sequence ID" value="GGW25616.1"/>
    <property type="molecule type" value="Genomic_DNA"/>
</dbReference>
<evidence type="ECO:0000313" key="2">
    <source>
        <dbReference type="Proteomes" id="UP000634668"/>
    </source>
</evidence>
<dbReference type="PIRSF" id="PIRSF028451">
    <property type="entry name" value="UCP028451"/>
    <property type="match status" value="1"/>
</dbReference>
<protein>
    <submittedName>
        <fullName evidence="1">TIGR02453 family protein</fullName>
    </submittedName>
</protein>
<reference evidence="1" key="1">
    <citation type="journal article" date="2014" name="Int. J. Syst. Evol. Microbiol.">
        <title>Complete genome sequence of Corynebacterium casei LMG S-19264T (=DSM 44701T), isolated from a smear-ripened cheese.</title>
        <authorList>
            <consortium name="US DOE Joint Genome Institute (JGI-PGF)"/>
            <person name="Walter F."/>
            <person name="Albersmeier A."/>
            <person name="Kalinowski J."/>
            <person name="Ruckert C."/>
        </authorList>
    </citation>
    <scope>NUCLEOTIDE SEQUENCE</scope>
    <source>
        <strain evidence="1">KCTC 12113</strain>
    </source>
</reference>
<dbReference type="RefSeq" id="WP_034235559.1">
    <property type="nucleotide sequence ID" value="NZ_BMWP01000004.1"/>
</dbReference>
<dbReference type="AlphaFoldDB" id="A0A918MHB7"/>